<protein>
    <submittedName>
        <fullName evidence="1">Uncharacterized protein</fullName>
    </submittedName>
</protein>
<reference evidence="1 2" key="1">
    <citation type="submission" date="2024-02" db="EMBL/GenBank/DDBJ databases">
        <title>High-quality chromosome-scale genome assembly of Pensacola bahiagrass (Paspalum notatum Flugge var. saurae).</title>
        <authorList>
            <person name="Vega J.M."/>
            <person name="Podio M."/>
            <person name="Orjuela J."/>
            <person name="Siena L.A."/>
            <person name="Pessino S.C."/>
            <person name="Combes M.C."/>
            <person name="Mariac C."/>
            <person name="Albertini E."/>
            <person name="Pupilli F."/>
            <person name="Ortiz J.P.A."/>
            <person name="Leblanc O."/>
        </authorList>
    </citation>
    <scope>NUCLEOTIDE SEQUENCE [LARGE SCALE GENOMIC DNA]</scope>
    <source>
        <strain evidence="1">R1</strain>
        <tissue evidence="1">Leaf</tissue>
    </source>
</reference>
<organism evidence="1 2">
    <name type="scientific">Paspalum notatum var. saurae</name>
    <dbReference type="NCBI Taxonomy" id="547442"/>
    <lineage>
        <taxon>Eukaryota</taxon>
        <taxon>Viridiplantae</taxon>
        <taxon>Streptophyta</taxon>
        <taxon>Embryophyta</taxon>
        <taxon>Tracheophyta</taxon>
        <taxon>Spermatophyta</taxon>
        <taxon>Magnoliopsida</taxon>
        <taxon>Liliopsida</taxon>
        <taxon>Poales</taxon>
        <taxon>Poaceae</taxon>
        <taxon>PACMAD clade</taxon>
        <taxon>Panicoideae</taxon>
        <taxon>Andropogonodae</taxon>
        <taxon>Paspaleae</taxon>
        <taxon>Paspalinae</taxon>
        <taxon>Paspalum</taxon>
    </lineage>
</organism>
<sequence>MEGRLMIFGGPTLYAEKRQLKLDQREVNLVGAQAAPHYLRWSETPITFDRADHPDYVLRLGRCPLVVDPIIKSKRLTRVLMDRGSGLNLLYVHTFDTLGLPRSDIKPVQPPFHGIIPGIQAYPLGQVNLPVTFGRTDNFYTKVLRSSTFKALTTPS</sequence>
<dbReference type="EMBL" id="CP144753">
    <property type="protein sequence ID" value="WVZ92908.1"/>
    <property type="molecule type" value="Genomic_DNA"/>
</dbReference>
<dbReference type="Proteomes" id="UP001341281">
    <property type="component" value="Chromosome 09"/>
</dbReference>
<dbReference type="AlphaFoldDB" id="A0AAQ3XBK2"/>
<gene>
    <name evidence="1" type="ORF">U9M48_038941</name>
</gene>
<accession>A0AAQ3XBK2</accession>
<evidence type="ECO:0000313" key="2">
    <source>
        <dbReference type="Proteomes" id="UP001341281"/>
    </source>
</evidence>
<name>A0AAQ3XBK2_PASNO</name>
<evidence type="ECO:0000313" key="1">
    <source>
        <dbReference type="EMBL" id="WVZ92908.1"/>
    </source>
</evidence>
<proteinExistence type="predicted"/>
<keyword evidence="2" id="KW-1185">Reference proteome</keyword>